<dbReference type="AlphaFoldDB" id="A0AAE0ICC6"/>
<organism evidence="1 2">
    <name type="scientific">Apodospora peruviana</name>
    <dbReference type="NCBI Taxonomy" id="516989"/>
    <lineage>
        <taxon>Eukaryota</taxon>
        <taxon>Fungi</taxon>
        <taxon>Dikarya</taxon>
        <taxon>Ascomycota</taxon>
        <taxon>Pezizomycotina</taxon>
        <taxon>Sordariomycetes</taxon>
        <taxon>Sordariomycetidae</taxon>
        <taxon>Sordariales</taxon>
        <taxon>Lasiosphaeriaceae</taxon>
        <taxon>Apodospora</taxon>
    </lineage>
</organism>
<proteinExistence type="predicted"/>
<dbReference type="Proteomes" id="UP001283341">
    <property type="component" value="Unassembled WGS sequence"/>
</dbReference>
<reference evidence="1" key="2">
    <citation type="submission" date="2023-06" db="EMBL/GenBank/DDBJ databases">
        <authorList>
            <consortium name="Lawrence Berkeley National Laboratory"/>
            <person name="Haridas S."/>
            <person name="Hensen N."/>
            <person name="Bonometti L."/>
            <person name="Westerberg I."/>
            <person name="Brannstrom I.O."/>
            <person name="Guillou S."/>
            <person name="Cros-Aarteil S."/>
            <person name="Calhoun S."/>
            <person name="Kuo A."/>
            <person name="Mondo S."/>
            <person name="Pangilinan J."/>
            <person name="Riley R."/>
            <person name="Labutti K."/>
            <person name="Andreopoulos B."/>
            <person name="Lipzen A."/>
            <person name="Chen C."/>
            <person name="Yanf M."/>
            <person name="Daum C."/>
            <person name="Ng V."/>
            <person name="Clum A."/>
            <person name="Steindorff A."/>
            <person name="Ohm R."/>
            <person name="Martin F."/>
            <person name="Silar P."/>
            <person name="Natvig D."/>
            <person name="Lalanne C."/>
            <person name="Gautier V."/>
            <person name="Ament-Velasquez S.L."/>
            <person name="Kruys A."/>
            <person name="Hutchinson M.I."/>
            <person name="Powell A.J."/>
            <person name="Barry K."/>
            <person name="Miller A.N."/>
            <person name="Grigoriev I.V."/>
            <person name="Debuchy R."/>
            <person name="Gladieux P."/>
            <person name="Thoren M.H."/>
            <person name="Johannesson H."/>
        </authorList>
    </citation>
    <scope>NUCLEOTIDE SEQUENCE</scope>
    <source>
        <strain evidence="1">CBS 118394</strain>
    </source>
</reference>
<accession>A0AAE0ICC6</accession>
<reference evidence="1" key="1">
    <citation type="journal article" date="2023" name="Mol. Phylogenet. Evol.">
        <title>Genome-scale phylogeny and comparative genomics of the fungal order Sordariales.</title>
        <authorList>
            <person name="Hensen N."/>
            <person name="Bonometti L."/>
            <person name="Westerberg I."/>
            <person name="Brannstrom I.O."/>
            <person name="Guillou S."/>
            <person name="Cros-Aarteil S."/>
            <person name="Calhoun S."/>
            <person name="Haridas S."/>
            <person name="Kuo A."/>
            <person name="Mondo S."/>
            <person name="Pangilinan J."/>
            <person name="Riley R."/>
            <person name="LaButti K."/>
            <person name="Andreopoulos B."/>
            <person name="Lipzen A."/>
            <person name="Chen C."/>
            <person name="Yan M."/>
            <person name="Daum C."/>
            <person name="Ng V."/>
            <person name="Clum A."/>
            <person name="Steindorff A."/>
            <person name="Ohm R.A."/>
            <person name="Martin F."/>
            <person name="Silar P."/>
            <person name="Natvig D.O."/>
            <person name="Lalanne C."/>
            <person name="Gautier V."/>
            <person name="Ament-Velasquez S.L."/>
            <person name="Kruys A."/>
            <person name="Hutchinson M.I."/>
            <person name="Powell A.J."/>
            <person name="Barry K."/>
            <person name="Miller A.N."/>
            <person name="Grigoriev I.V."/>
            <person name="Debuchy R."/>
            <person name="Gladieux P."/>
            <person name="Hiltunen Thoren M."/>
            <person name="Johannesson H."/>
        </authorList>
    </citation>
    <scope>NUCLEOTIDE SEQUENCE</scope>
    <source>
        <strain evidence="1">CBS 118394</strain>
    </source>
</reference>
<comment type="caution">
    <text evidence="1">The sequence shown here is derived from an EMBL/GenBank/DDBJ whole genome shotgun (WGS) entry which is preliminary data.</text>
</comment>
<evidence type="ECO:0000313" key="1">
    <source>
        <dbReference type="EMBL" id="KAK3322543.1"/>
    </source>
</evidence>
<keyword evidence="2" id="KW-1185">Reference proteome</keyword>
<protein>
    <submittedName>
        <fullName evidence="1">Uncharacterized protein</fullName>
    </submittedName>
</protein>
<sequence>MHSSHCDIMRPSIFLSPGKPGESRLRFMELGTQNQESANDIHGCGCWVEVTYRTLTPEQLSDQWGETYQAANIKTTYAPPSRFSSTEKHGYDWAAVSSKANIGLRGTYGVTCKHRHSSGETAQNNLEYEMGTDSLWLDKAEIVSGRLADPIFARQIPIVPQTNCPPSMMERWLQWNPPLTSDLHRAACVHPSLRDAAMVVGLRLQRVDAPNAVLPALRIRNISVPRGLASVLDNLP</sequence>
<name>A0AAE0ICC6_9PEZI</name>
<dbReference type="EMBL" id="JAUEDM010000003">
    <property type="protein sequence ID" value="KAK3322543.1"/>
    <property type="molecule type" value="Genomic_DNA"/>
</dbReference>
<evidence type="ECO:0000313" key="2">
    <source>
        <dbReference type="Proteomes" id="UP001283341"/>
    </source>
</evidence>
<gene>
    <name evidence="1" type="ORF">B0H66DRAFT_531881</name>
</gene>